<dbReference type="EMBL" id="UIGB01000001">
    <property type="protein sequence ID" value="SUU86639.1"/>
    <property type="molecule type" value="Genomic_DNA"/>
</dbReference>
<dbReference type="AlphaFoldDB" id="A0A380WD94"/>
<reference evidence="1 2" key="1">
    <citation type="submission" date="2018-06" db="EMBL/GenBank/DDBJ databases">
        <authorList>
            <consortium name="Pathogen Informatics"/>
            <person name="Doyle S."/>
        </authorList>
    </citation>
    <scope>NUCLEOTIDE SEQUENCE [LARGE SCALE GENOMIC DNA]</scope>
    <source>
        <strain evidence="1 2">NCTC12722</strain>
    </source>
</reference>
<dbReference type="InterPro" id="IPR045534">
    <property type="entry name" value="DUF6428"/>
</dbReference>
<organism evidence="1 2">
    <name type="scientific">Afipia felis</name>
    <name type="common">Cat scratch disease bacillus</name>
    <dbReference type="NCBI Taxonomy" id="1035"/>
    <lineage>
        <taxon>Bacteria</taxon>
        <taxon>Pseudomonadati</taxon>
        <taxon>Pseudomonadota</taxon>
        <taxon>Alphaproteobacteria</taxon>
        <taxon>Hyphomicrobiales</taxon>
        <taxon>Nitrobacteraceae</taxon>
        <taxon>Afipia</taxon>
    </lineage>
</organism>
<evidence type="ECO:0000313" key="1">
    <source>
        <dbReference type="EMBL" id="SUU86639.1"/>
    </source>
</evidence>
<name>A0A380WD94_AFIFE</name>
<dbReference type="Proteomes" id="UP000254343">
    <property type="component" value="Unassembled WGS sequence"/>
</dbReference>
<proteinExistence type="predicted"/>
<dbReference type="RefSeq" id="WP_002717462.1">
    <property type="nucleotide sequence ID" value="NZ_UFSI01000001.1"/>
</dbReference>
<sequence>MGEIANPLSSSDELSLDALLGTLDAHKEKALIFHYDGQDVRPSYHVTEVKTGAFNALDCGANPESWQETFIQLWDIVEENRGHMPVGKFLAIMGKVAQSVPFPRDGKLTFEVSDGVRPMQLYKADTLTIEDDAVRVPLSPRPSSCKPRDRWLEEQKASCCTPKNSQPCCG</sequence>
<evidence type="ECO:0000313" key="2">
    <source>
        <dbReference type="Proteomes" id="UP000254343"/>
    </source>
</evidence>
<protein>
    <submittedName>
        <fullName evidence="1">Uncharacterized protein</fullName>
    </submittedName>
</protein>
<dbReference type="Pfam" id="PF20001">
    <property type="entry name" value="DUF6428"/>
    <property type="match status" value="1"/>
</dbReference>
<accession>A0A380WD94</accession>
<gene>
    <name evidence="1" type="ORF">NCTC12722_03869</name>
</gene>
<dbReference type="OrthoDB" id="66316at2"/>